<name>A0AB73B896_CORFL</name>
<dbReference type="EMBL" id="BJNB01000023">
    <property type="protein sequence ID" value="GEB98065.1"/>
    <property type="molecule type" value="Genomic_DNA"/>
</dbReference>
<feature type="region of interest" description="Disordered" evidence="1">
    <location>
        <begin position="1"/>
        <end position="22"/>
    </location>
</feature>
<evidence type="ECO:0000256" key="1">
    <source>
        <dbReference type="SAM" id="MobiDB-lite"/>
    </source>
</evidence>
<evidence type="ECO:0000313" key="3">
    <source>
        <dbReference type="Proteomes" id="UP000315353"/>
    </source>
</evidence>
<sequence>MSVAGQGPLGEQPGASGAQPSAQWKWHSGTLYGDAGQTLAAVTAQRLNVTSSSALTDGSELELGSSLDSPSASRFYLRATGPEGFTCEVRQAGLSVATLRARCADSKDPIMAVEERFYLLKRSTPLKRMRTIVAAVAEATEQRNGAVLSTNALFDTEPRFNGDLRVSFHRDIPLLDAIVLSYSCYLLDASPRIVRG</sequence>
<reference evidence="2 3" key="1">
    <citation type="submission" date="2019-06" db="EMBL/GenBank/DDBJ databases">
        <title>Whole genome shotgun sequence of Corynebacterium flavescens NBRC 14136.</title>
        <authorList>
            <person name="Hosoyama A."/>
            <person name="Uohara A."/>
            <person name="Ohji S."/>
            <person name="Ichikawa N."/>
        </authorList>
    </citation>
    <scope>NUCLEOTIDE SEQUENCE [LARGE SCALE GENOMIC DNA]</scope>
    <source>
        <strain evidence="2 3">NBRC 14136</strain>
    </source>
</reference>
<comment type="caution">
    <text evidence="2">The sequence shown here is derived from an EMBL/GenBank/DDBJ whole genome shotgun (WGS) entry which is preliminary data.</text>
</comment>
<gene>
    <name evidence="2" type="ORF">CFL01nite_15600</name>
</gene>
<dbReference type="Proteomes" id="UP000315353">
    <property type="component" value="Unassembled WGS sequence"/>
</dbReference>
<evidence type="ECO:0000313" key="2">
    <source>
        <dbReference type="EMBL" id="GEB98065.1"/>
    </source>
</evidence>
<organism evidence="2 3">
    <name type="scientific">Corynebacterium flavescens</name>
    <dbReference type="NCBI Taxonomy" id="28028"/>
    <lineage>
        <taxon>Bacteria</taxon>
        <taxon>Bacillati</taxon>
        <taxon>Actinomycetota</taxon>
        <taxon>Actinomycetes</taxon>
        <taxon>Mycobacteriales</taxon>
        <taxon>Corynebacteriaceae</taxon>
        <taxon>Corynebacterium</taxon>
    </lineage>
</organism>
<protein>
    <submittedName>
        <fullName evidence="2">Uncharacterized protein</fullName>
    </submittedName>
</protein>
<proteinExistence type="predicted"/>
<dbReference type="AlphaFoldDB" id="A0AB73B896"/>
<accession>A0AB73B896</accession>